<dbReference type="PROSITE" id="PS51257">
    <property type="entry name" value="PROKAR_LIPOPROTEIN"/>
    <property type="match status" value="1"/>
</dbReference>
<evidence type="ECO:0000313" key="2">
    <source>
        <dbReference type="Proteomes" id="UP000280698"/>
    </source>
</evidence>
<sequence length="72" mass="7316">MSRRATVAAIFPGVMISAGPHGAAGIGWAGCRAARAGASVPRARRSPAAPLWSHRPPAVALVRPGQSPWPPA</sequence>
<protein>
    <recommendedName>
        <fullName evidence="3">Secreted protein</fullName>
    </recommendedName>
</protein>
<organism evidence="1 2">
    <name type="scientific">Micromonospora solifontis</name>
    <dbReference type="NCBI Taxonomy" id="2487138"/>
    <lineage>
        <taxon>Bacteria</taxon>
        <taxon>Bacillati</taxon>
        <taxon>Actinomycetota</taxon>
        <taxon>Actinomycetes</taxon>
        <taxon>Micromonosporales</taxon>
        <taxon>Micromonosporaceae</taxon>
        <taxon>Micromonospora</taxon>
    </lineage>
</organism>
<gene>
    <name evidence="1" type="ORF">EFE23_25010</name>
</gene>
<proteinExistence type="predicted"/>
<accession>A0ABX9W9Y1</accession>
<keyword evidence="2" id="KW-1185">Reference proteome</keyword>
<reference evidence="1 2" key="1">
    <citation type="submission" date="2018-11" db="EMBL/GenBank/DDBJ databases">
        <title>Micromonospora sp. PPF5-17, a new actinomycetes isolated from a hot spring soil.</title>
        <authorList>
            <person name="Thawai C."/>
        </authorList>
    </citation>
    <scope>NUCLEOTIDE SEQUENCE [LARGE SCALE GENOMIC DNA]</scope>
    <source>
        <strain evidence="1 2">PPF5-17</strain>
    </source>
</reference>
<dbReference type="EMBL" id="RJLN01000112">
    <property type="protein sequence ID" value="RNL89300.1"/>
    <property type="molecule type" value="Genomic_DNA"/>
</dbReference>
<evidence type="ECO:0000313" key="1">
    <source>
        <dbReference type="EMBL" id="RNL89300.1"/>
    </source>
</evidence>
<comment type="caution">
    <text evidence="1">The sequence shown here is derived from an EMBL/GenBank/DDBJ whole genome shotgun (WGS) entry which is preliminary data.</text>
</comment>
<evidence type="ECO:0008006" key="3">
    <source>
        <dbReference type="Google" id="ProtNLM"/>
    </source>
</evidence>
<dbReference type="Proteomes" id="UP000280698">
    <property type="component" value="Unassembled WGS sequence"/>
</dbReference>
<name>A0ABX9W9Y1_9ACTN</name>